<dbReference type="AlphaFoldDB" id="A0AAJ7IZX1"/>
<evidence type="ECO:0000313" key="3">
    <source>
        <dbReference type="RefSeq" id="XP_017880527.1"/>
    </source>
</evidence>
<keyword evidence="1" id="KW-0175">Coiled coil</keyword>
<accession>A0AAJ7IZX1</accession>
<reference evidence="3" key="1">
    <citation type="submission" date="2025-08" db="UniProtKB">
        <authorList>
            <consortium name="RefSeq"/>
        </authorList>
    </citation>
    <scope>IDENTIFICATION</scope>
    <source>
        <tissue evidence="3">Whole body</tissue>
    </source>
</reference>
<feature type="coiled-coil region" evidence="1">
    <location>
        <begin position="117"/>
        <end position="151"/>
    </location>
</feature>
<dbReference type="Proteomes" id="UP000694925">
    <property type="component" value="Unplaced"/>
</dbReference>
<dbReference type="KEGG" id="ccal:108625223"/>
<protein>
    <submittedName>
        <fullName evidence="3">Protein MIS12 homolog isoform X1</fullName>
    </submittedName>
</protein>
<sequence length="220" mass="25638">MMASSELQKRKQEEYEMQLFGFHSRAVYATLENMVGESIQSMIEKLHAAIEKLFKLNSEKREILRSNQKHLTKAFRKGAQPHLKSIENTVNKYIAIPRNVLLEEDKCQRIQYDDTEFESIKQRLENLQQRAKRATILNAILKEELAVLEQLPIPEENVNRMYNTIESDLRSSDINEALFQLVDDYKQFSTVLFGSTQLTEKIKYNTVNNLQCGDFDSSIL</sequence>
<evidence type="ECO:0000256" key="1">
    <source>
        <dbReference type="SAM" id="Coils"/>
    </source>
</evidence>
<gene>
    <name evidence="3" type="primary">LOC108625223</name>
</gene>
<dbReference type="RefSeq" id="XP_017880527.1">
    <property type="nucleotide sequence ID" value="XM_018025038.2"/>
</dbReference>
<evidence type="ECO:0000313" key="2">
    <source>
        <dbReference type="Proteomes" id="UP000694925"/>
    </source>
</evidence>
<keyword evidence="2" id="KW-1185">Reference proteome</keyword>
<organism evidence="2 3">
    <name type="scientific">Ceratina calcarata</name>
    <dbReference type="NCBI Taxonomy" id="156304"/>
    <lineage>
        <taxon>Eukaryota</taxon>
        <taxon>Metazoa</taxon>
        <taxon>Ecdysozoa</taxon>
        <taxon>Arthropoda</taxon>
        <taxon>Hexapoda</taxon>
        <taxon>Insecta</taxon>
        <taxon>Pterygota</taxon>
        <taxon>Neoptera</taxon>
        <taxon>Endopterygota</taxon>
        <taxon>Hymenoptera</taxon>
        <taxon>Apocrita</taxon>
        <taxon>Aculeata</taxon>
        <taxon>Apoidea</taxon>
        <taxon>Anthophila</taxon>
        <taxon>Apidae</taxon>
        <taxon>Ceratina</taxon>
        <taxon>Zadontomerus</taxon>
    </lineage>
</organism>
<name>A0AAJ7IZX1_9HYME</name>
<dbReference type="GeneID" id="108625223"/>
<proteinExistence type="predicted"/>